<dbReference type="Pfam" id="PF19489">
    <property type="entry name" value="SLT_4"/>
    <property type="match status" value="1"/>
</dbReference>
<dbReference type="RefSeq" id="WP_099594355.1">
    <property type="nucleotide sequence ID" value="NZ_MDGM01000014.1"/>
</dbReference>
<comment type="caution">
    <text evidence="2">The sequence shown here is derived from an EMBL/GenBank/DDBJ whole genome shotgun (WGS) entry which is preliminary data.</text>
</comment>
<reference evidence="2 3" key="1">
    <citation type="submission" date="2016-08" db="EMBL/GenBank/DDBJ databases">
        <title>Draft genome of Amylibacter sp. strain 4G11.</title>
        <authorList>
            <person name="Wong S.-K."/>
            <person name="Hamasaki K."/>
            <person name="Yoshizawa S."/>
        </authorList>
    </citation>
    <scope>NUCLEOTIDE SEQUENCE [LARGE SCALE GENOMIC DNA]</scope>
    <source>
        <strain evidence="2 3">4G11</strain>
    </source>
</reference>
<dbReference type="Gene3D" id="1.10.530.10">
    <property type="match status" value="1"/>
</dbReference>
<evidence type="ECO:0000313" key="2">
    <source>
        <dbReference type="EMBL" id="PIB23072.1"/>
    </source>
</evidence>
<dbReference type="EMBL" id="MDGM01000014">
    <property type="protein sequence ID" value="PIB23072.1"/>
    <property type="molecule type" value="Genomic_DNA"/>
</dbReference>
<dbReference type="InterPro" id="IPR023346">
    <property type="entry name" value="Lysozyme-like_dom_sf"/>
</dbReference>
<dbReference type="PROSITE" id="PS51257">
    <property type="entry name" value="PROKAR_LIPOPROTEIN"/>
    <property type="match status" value="1"/>
</dbReference>
<dbReference type="AlphaFoldDB" id="A0A2G5K222"/>
<accession>A0A2G5K222</accession>
<dbReference type="OrthoDB" id="9789144at2"/>
<name>A0A2G5K222_9RHOB</name>
<sequence>MRYLLIALIALSLVSCSKGRKTDAPRNLDNACAMKKERKAWFNDMSAVQRKWGVPVPVMMATIYQESKFDGKARTPLRFAAGVVPLGRQSSAYGYSQAIDSTWDWYRKSQNRPRAKRDRFSDAVDFMGWYMNETQKRNGISKHDAYNQYLAYHDGHSGYAKQSYLRKSWLPPVARSVQERAIMYQSQLAYCR</sequence>
<dbReference type="CDD" id="cd00442">
    <property type="entry name" value="Lyz-like"/>
    <property type="match status" value="1"/>
</dbReference>
<keyword evidence="3" id="KW-1185">Reference proteome</keyword>
<gene>
    <name evidence="2" type="ORF">BFP76_08575</name>
</gene>
<evidence type="ECO:0000313" key="3">
    <source>
        <dbReference type="Proteomes" id="UP000231516"/>
    </source>
</evidence>
<evidence type="ECO:0000259" key="1">
    <source>
        <dbReference type="Pfam" id="PF19489"/>
    </source>
</evidence>
<proteinExistence type="predicted"/>
<dbReference type="SUPFAM" id="SSF53955">
    <property type="entry name" value="Lysozyme-like"/>
    <property type="match status" value="1"/>
</dbReference>
<dbReference type="InterPro" id="IPR045795">
    <property type="entry name" value="SLT_4"/>
</dbReference>
<protein>
    <submittedName>
        <fullName evidence="2">Lytic transglycosylase</fullName>
    </submittedName>
</protein>
<feature type="domain" description="Transglycosylase SLT" evidence="1">
    <location>
        <begin position="5"/>
        <end position="191"/>
    </location>
</feature>
<dbReference type="Proteomes" id="UP000231516">
    <property type="component" value="Unassembled WGS sequence"/>
</dbReference>
<organism evidence="2 3">
    <name type="scientific">Paramylibacter kogurei</name>
    <dbReference type="NCBI Taxonomy" id="1889778"/>
    <lineage>
        <taxon>Bacteria</taxon>
        <taxon>Pseudomonadati</taxon>
        <taxon>Pseudomonadota</taxon>
        <taxon>Alphaproteobacteria</taxon>
        <taxon>Rhodobacterales</taxon>
        <taxon>Paracoccaceae</taxon>
        <taxon>Paramylibacter</taxon>
    </lineage>
</organism>